<keyword evidence="2" id="KW-1185">Reference proteome</keyword>
<dbReference type="Proteomes" id="UP000887578">
    <property type="component" value="Unplaced"/>
</dbReference>
<evidence type="ECO:0000313" key="3">
    <source>
        <dbReference type="WBParaSite" id="PDA_v2.g23083.t1"/>
    </source>
</evidence>
<accession>A0A914PWC2</accession>
<sequence>MFRRGRYQQLKNAEADEDENNRLEFVGTSSELFSPNFQHRQDLQQKHSTSTFQNHYRQTAGKENAEQHSKTPVSTANTKTSAANSTPKNGIATDDQLTKVIGILYFMSWTVSFYKNILIFPA</sequence>
<proteinExistence type="predicted"/>
<reference evidence="3" key="1">
    <citation type="submission" date="2022-11" db="UniProtKB">
        <authorList>
            <consortium name="WormBaseParasite"/>
        </authorList>
    </citation>
    <scope>IDENTIFICATION</scope>
</reference>
<name>A0A914PWC2_9BILA</name>
<evidence type="ECO:0000313" key="2">
    <source>
        <dbReference type="Proteomes" id="UP000887578"/>
    </source>
</evidence>
<dbReference type="AlphaFoldDB" id="A0A914PWC2"/>
<feature type="compositionally biased region" description="Low complexity" evidence="1">
    <location>
        <begin position="74"/>
        <end position="86"/>
    </location>
</feature>
<feature type="compositionally biased region" description="Polar residues" evidence="1">
    <location>
        <begin position="46"/>
        <end position="57"/>
    </location>
</feature>
<feature type="region of interest" description="Disordered" evidence="1">
    <location>
        <begin position="1"/>
        <end position="22"/>
    </location>
</feature>
<feature type="region of interest" description="Disordered" evidence="1">
    <location>
        <begin position="40"/>
        <end position="92"/>
    </location>
</feature>
<organism evidence="2 3">
    <name type="scientific">Panagrolaimus davidi</name>
    <dbReference type="NCBI Taxonomy" id="227884"/>
    <lineage>
        <taxon>Eukaryota</taxon>
        <taxon>Metazoa</taxon>
        <taxon>Ecdysozoa</taxon>
        <taxon>Nematoda</taxon>
        <taxon>Chromadorea</taxon>
        <taxon>Rhabditida</taxon>
        <taxon>Tylenchina</taxon>
        <taxon>Panagrolaimomorpha</taxon>
        <taxon>Panagrolaimoidea</taxon>
        <taxon>Panagrolaimidae</taxon>
        <taxon>Panagrolaimus</taxon>
    </lineage>
</organism>
<dbReference type="WBParaSite" id="PDA_v2.g23083.t1">
    <property type="protein sequence ID" value="PDA_v2.g23083.t1"/>
    <property type="gene ID" value="PDA_v2.g23083"/>
</dbReference>
<evidence type="ECO:0000256" key="1">
    <source>
        <dbReference type="SAM" id="MobiDB-lite"/>
    </source>
</evidence>
<protein>
    <submittedName>
        <fullName evidence="3">Uncharacterized protein</fullName>
    </submittedName>
</protein>